<evidence type="ECO:0000256" key="4">
    <source>
        <dbReference type="ARBA" id="ARBA00020739"/>
    </source>
</evidence>
<keyword evidence="7" id="KW-0972">Capsule biogenesis/degradation</keyword>
<dbReference type="GO" id="GO:0005886">
    <property type="term" value="C:plasma membrane"/>
    <property type="evidence" value="ECO:0007669"/>
    <property type="project" value="UniProtKB-SubCell"/>
</dbReference>
<organism evidence="15 16">
    <name type="scientific">Candidatus Gallilactobacillus intestinavium</name>
    <dbReference type="NCBI Taxonomy" id="2840838"/>
    <lineage>
        <taxon>Bacteria</taxon>
        <taxon>Bacillati</taxon>
        <taxon>Bacillota</taxon>
        <taxon>Bacilli</taxon>
        <taxon>Lactobacillales</taxon>
        <taxon>Lactobacillaceae</taxon>
        <taxon>Lactobacillaceae incertae sedis</taxon>
        <taxon>Candidatus Gallilactobacillus</taxon>
    </lineage>
</organism>
<dbReference type="AlphaFoldDB" id="A0A9D9E7C2"/>
<reference evidence="15" key="2">
    <citation type="journal article" date="2021" name="PeerJ">
        <title>Extensive microbial diversity within the chicken gut microbiome revealed by metagenomics and culture.</title>
        <authorList>
            <person name="Gilroy R."/>
            <person name="Ravi A."/>
            <person name="Getino M."/>
            <person name="Pursley I."/>
            <person name="Horton D.L."/>
            <person name="Alikhan N.F."/>
            <person name="Baker D."/>
            <person name="Gharbi K."/>
            <person name="Hall N."/>
            <person name="Watson M."/>
            <person name="Adriaenssens E.M."/>
            <person name="Foster-Nyarko E."/>
            <person name="Jarju S."/>
            <person name="Secka A."/>
            <person name="Antonio M."/>
            <person name="Oren A."/>
            <person name="Chaudhuri R.R."/>
            <person name="La Ragione R."/>
            <person name="Hildebrand F."/>
            <person name="Pallen M.J."/>
        </authorList>
    </citation>
    <scope>NUCLEOTIDE SEQUENCE</scope>
    <source>
        <strain evidence="15">C6-149</strain>
    </source>
</reference>
<comment type="function">
    <text evidence="11">Required for CpsD phosphorylation. Involved in the regulation of capsular polysaccharide biosynthesis. May be part of a complex that directs the coordinated polymerization and export to the cell surface of the capsular polysaccharide.</text>
</comment>
<keyword evidence="10" id="KW-0270">Exopolysaccharide synthesis</keyword>
<dbReference type="InterPro" id="IPR003856">
    <property type="entry name" value="LPS_length_determ_N"/>
</dbReference>
<keyword evidence="9 12" id="KW-0472">Membrane</keyword>
<dbReference type="InterPro" id="IPR050445">
    <property type="entry name" value="Bact_polysacc_biosynth/exp"/>
</dbReference>
<feature type="domain" description="Polysaccharide chain length determinant N-terminal" evidence="13">
    <location>
        <begin position="11"/>
        <end position="102"/>
    </location>
</feature>
<comment type="similarity">
    <text evidence="3">Belongs to the CpsC/CapA family.</text>
</comment>
<feature type="domain" description="Tyrosine-protein kinase G-rich" evidence="14">
    <location>
        <begin position="154"/>
        <end position="203"/>
    </location>
</feature>
<dbReference type="GO" id="GO:0004713">
    <property type="term" value="F:protein tyrosine kinase activity"/>
    <property type="evidence" value="ECO:0007669"/>
    <property type="project" value="TreeGrafter"/>
</dbReference>
<evidence type="ECO:0000256" key="5">
    <source>
        <dbReference type="ARBA" id="ARBA00022475"/>
    </source>
</evidence>
<evidence type="ECO:0000259" key="14">
    <source>
        <dbReference type="Pfam" id="PF13807"/>
    </source>
</evidence>
<evidence type="ECO:0000256" key="9">
    <source>
        <dbReference type="ARBA" id="ARBA00023136"/>
    </source>
</evidence>
<dbReference type="PANTHER" id="PTHR32309:SF13">
    <property type="entry name" value="FERRIC ENTEROBACTIN TRANSPORT PROTEIN FEPE"/>
    <property type="match status" value="1"/>
</dbReference>
<dbReference type="Pfam" id="PF02706">
    <property type="entry name" value="Wzz"/>
    <property type="match status" value="1"/>
</dbReference>
<evidence type="ECO:0000259" key="13">
    <source>
        <dbReference type="Pfam" id="PF02706"/>
    </source>
</evidence>
<proteinExistence type="inferred from homology"/>
<sequence length="256" mass="28610">MENTEKNNLFNTLDIGSFFNVLKKRKKIVFLTTLICAVLTLFVSLFLISPKYSSSTNILVNRKNDVQQVNEQAQIQANVQMISTYKDIIKSPTILNTVSKNLENKGYKLNADEIKNDIDISTQPNSQVFTLTVKTKSPTLSADITNTVAEVFKDKVKKIMNVNNVSILSEAEPNTKPVSPKVMLNLLIGIVVGLLLGLIFAFVTDGLDKTVENEEFITDVLNLNDLGIISEIPATKVEELLASSHFKHRRKAKRRV</sequence>
<evidence type="ECO:0000256" key="2">
    <source>
        <dbReference type="ARBA" id="ARBA00005132"/>
    </source>
</evidence>
<keyword evidence="8 12" id="KW-1133">Transmembrane helix</keyword>
<evidence type="ECO:0000256" key="6">
    <source>
        <dbReference type="ARBA" id="ARBA00022692"/>
    </source>
</evidence>
<dbReference type="SUPFAM" id="SSF47370">
    <property type="entry name" value="Bromodomain"/>
    <property type="match status" value="1"/>
</dbReference>
<dbReference type="Proteomes" id="UP000823614">
    <property type="component" value="Unassembled WGS sequence"/>
</dbReference>
<gene>
    <name evidence="15" type="ORF">IAA89_05630</name>
</gene>
<evidence type="ECO:0000256" key="12">
    <source>
        <dbReference type="SAM" id="Phobius"/>
    </source>
</evidence>
<comment type="pathway">
    <text evidence="2">Capsule biogenesis; capsule polysaccharide biosynthesis.</text>
</comment>
<feature type="transmembrane region" description="Helical" evidence="12">
    <location>
        <begin position="182"/>
        <end position="203"/>
    </location>
</feature>
<evidence type="ECO:0000256" key="3">
    <source>
        <dbReference type="ARBA" id="ARBA00006683"/>
    </source>
</evidence>
<protein>
    <recommendedName>
        <fullName evidence="4">Capsular polysaccharide biosynthesis protein CpsC</fullName>
    </recommendedName>
</protein>
<keyword evidence="5" id="KW-1003">Cell membrane</keyword>
<reference evidence="15" key="1">
    <citation type="submission" date="2020-10" db="EMBL/GenBank/DDBJ databases">
        <authorList>
            <person name="Gilroy R."/>
        </authorList>
    </citation>
    <scope>NUCLEOTIDE SEQUENCE</scope>
    <source>
        <strain evidence="15">C6-149</strain>
    </source>
</reference>
<dbReference type="PANTHER" id="PTHR32309">
    <property type="entry name" value="TYROSINE-PROTEIN KINASE"/>
    <property type="match status" value="1"/>
</dbReference>
<name>A0A9D9E7C2_9LACO</name>
<keyword evidence="6 12" id="KW-0812">Transmembrane</keyword>
<dbReference type="Pfam" id="PF13807">
    <property type="entry name" value="GNVR"/>
    <property type="match status" value="1"/>
</dbReference>
<accession>A0A9D9E7C2</accession>
<evidence type="ECO:0000256" key="8">
    <source>
        <dbReference type="ARBA" id="ARBA00022989"/>
    </source>
</evidence>
<dbReference type="InterPro" id="IPR036427">
    <property type="entry name" value="Bromodomain-like_sf"/>
</dbReference>
<evidence type="ECO:0000256" key="7">
    <source>
        <dbReference type="ARBA" id="ARBA00022903"/>
    </source>
</evidence>
<evidence type="ECO:0000313" key="16">
    <source>
        <dbReference type="Proteomes" id="UP000823614"/>
    </source>
</evidence>
<evidence type="ECO:0000313" key="15">
    <source>
        <dbReference type="EMBL" id="MBO8441892.1"/>
    </source>
</evidence>
<dbReference type="EMBL" id="JADIMP010000091">
    <property type="protein sequence ID" value="MBO8441892.1"/>
    <property type="molecule type" value="Genomic_DNA"/>
</dbReference>
<evidence type="ECO:0000256" key="10">
    <source>
        <dbReference type="ARBA" id="ARBA00023169"/>
    </source>
</evidence>
<dbReference type="InterPro" id="IPR032807">
    <property type="entry name" value="GNVR"/>
</dbReference>
<dbReference type="GO" id="GO:0000271">
    <property type="term" value="P:polysaccharide biosynthetic process"/>
    <property type="evidence" value="ECO:0007669"/>
    <property type="project" value="UniProtKB-KW"/>
</dbReference>
<comment type="caution">
    <text evidence="15">The sequence shown here is derived from an EMBL/GenBank/DDBJ whole genome shotgun (WGS) entry which is preliminary data.</text>
</comment>
<comment type="subcellular location">
    <subcellularLocation>
        <location evidence="1">Cell membrane</location>
        <topology evidence="1">Multi-pass membrane protein</topology>
    </subcellularLocation>
</comment>
<feature type="transmembrane region" description="Helical" evidence="12">
    <location>
        <begin position="28"/>
        <end position="48"/>
    </location>
</feature>
<evidence type="ECO:0000256" key="11">
    <source>
        <dbReference type="ARBA" id="ARBA00045736"/>
    </source>
</evidence>
<evidence type="ECO:0000256" key="1">
    <source>
        <dbReference type="ARBA" id="ARBA00004651"/>
    </source>
</evidence>
<dbReference type="Gene3D" id="1.20.920.10">
    <property type="entry name" value="Bromodomain-like"/>
    <property type="match status" value="1"/>
</dbReference>